<reference evidence="1" key="1">
    <citation type="journal article" date="2019" name="bioRxiv">
        <title>The Genome of the Zebra Mussel, Dreissena polymorpha: A Resource for Invasive Species Research.</title>
        <authorList>
            <person name="McCartney M.A."/>
            <person name="Auch B."/>
            <person name="Kono T."/>
            <person name="Mallez S."/>
            <person name="Zhang Y."/>
            <person name="Obille A."/>
            <person name="Becker A."/>
            <person name="Abrahante J.E."/>
            <person name="Garbe J."/>
            <person name="Badalamenti J.P."/>
            <person name="Herman A."/>
            <person name="Mangelson H."/>
            <person name="Liachko I."/>
            <person name="Sullivan S."/>
            <person name="Sone E.D."/>
            <person name="Koren S."/>
            <person name="Silverstein K.A.T."/>
            <person name="Beckman K.B."/>
            <person name="Gohl D.M."/>
        </authorList>
    </citation>
    <scope>NUCLEOTIDE SEQUENCE</scope>
    <source>
        <strain evidence="1">Duluth1</strain>
        <tissue evidence="1">Whole animal</tissue>
    </source>
</reference>
<organism evidence="1 2">
    <name type="scientific">Dreissena polymorpha</name>
    <name type="common">Zebra mussel</name>
    <name type="synonym">Mytilus polymorpha</name>
    <dbReference type="NCBI Taxonomy" id="45954"/>
    <lineage>
        <taxon>Eukaryota</taxon>
        <taxon>Metazoa</taxon>
        <taxon>Spiralia</taxon>
        <taxon>Lophotrochozoa</taxon>
        <taxon>Mollusca</taxon>
        <taxon>Bivalvia</taxon>
        <taxon>Autobranchia</taxon>
        <taxon>Heteroconchia</taxon>
        <taxon>Euheterodonta</taxon>
        <taxon>Imparidentia</taxon>
        <taxon>Neoheterodontei</taxon>
        <taxon>Myida</taxon>
        <taxon>Dreissenoidea</taxon>
        <taxon>Dreissenidae</taxon>
        <taxon>Dreissena</taxon>
    </lineage>
</organism>
<evidence type="ECO:0000313" key="2">
    <source>
        <dbReference type="Proteomes" id="UP000828390"/>
    </source>
</evidence>
<keyword evidence="2" id="KW-1185">Reference proteome</keyword>
<comment type="caution">
    <text evidence="1">The sequence shown here is derived from an EMBL/GenBank/DDBJ whole genome shotgun (WGS) entry which is preliminary data.</text>
</comment>
<dbReference type="EMBL" id="JAIWYP010000004">
    <property type="protein sequence ID" value="KAH3841080.1"/>
    <property type="molecule type" value="Genomic_DNA"/>
</dbReference>
<proteinExistence type="predicted"/>
<evidence type="ECO:0000313" key="1">
    <source>
        <dbReference type="EMBL" id="KAH3841080.1"/>
    </source>
</evidence>
<reference evidence="1" key="2">
    <citation type="submission" date="2020-11" db="EMBL/GenBank/DDBJ databases">
        <authorList>
            <person name="McCartney M.A."/>
            <person name="Auch B."/>
            <person name="Kono T."/>
            <person name="Mallez S."/>
            <person name="Becker A."/>
            <person name="Gohl D.M."/>
            <person name="Silverstein K.A.T."/>
            <person name="Koren S."/>
            <person name="Bechman K.B."/>
            <person name="Herman A."/>
            <person name="Abrahante J.E."/>
            <person name="Garbe J."/>
        </authorList>
    </citation>
    <scope>NUCLEOTIDE SEQUENCE</scope>
    <source>
        <strain evidence="1">Duluth1</strain>
        <tissue evidence="1">Whole animal</tissue>
    </source>
</reference>
<dbReference type="AlphaFoldDB" id="A0A9D4QSX9"/>
<dbReference type="Proteomes" id="UP000828390">
    <property type="component" value="Unassembled WGS sequence"/>
</dbReference>
<gene>
    <name evidence="1" type="ORF">DPMN_114537</name>
</gene>
<accession>A0A9D4QSX9</accession>
<protein>
    <submittedName>
        <fullName evidence="1">Uncharacterized protein</fullName>
    </submittedName>
</protein>
<sequence>MDLGHALLIRVFLGVEQLESDHSNARGDATPGDLFPSVAEQCLGIAGIRDINAPHVGALGSPGPLLAVPLLFLDGISGTPFHVYRSPNWSPHTFQPLLQPLRLIYSQAPE</sequence>
<name>A0A9D4QSX9_DREPO</name>